<evidence type="ECO:0000313" key="3">
    <source>
        <dbReference type="EMBL" id="UQW81384.1"/>
    </source>
</evidence>
<accession>A0A2C6WD88</accession>
<evidence type="ECO:0000313" key="4">
    <source>
        <dbReference type="Proteomes" id="UP000223828"/>
    </source>
</evidence>
<dbReference type="EMBL" id="MRZN01000024">
    <property type="protein sequence ID" value="PHK48798.1"/>
    <property type="molecule type" value="Genomic_DNA"/>
</dbReference>
<gene>
    <name evidence="2" type="ORF">BTJ66_11815</name>
    <name evidence="3" type="ORF">MNY58_12625</name>
</gene>
<feature type="transmembrane region" description="Helical" evidence="1">
    <location>
        <begin position="46"/>
        <end position="69"/>
    </location>
</feature>
<evidence type="ECO:0000256" key="1">
    <source>
        <dbReference type="SAM" id="Phobius"/>
    </source>
</evidence>
<keyword evidence="1" id="KW-0472">Membrane</keyword>
<keyword evidence="5" id="KW-1185">Reference proteome</keyword>
<name>A0A2C6WD88_9STAP</name>
<dbReference type="RefSeq" id="WP_099091148.1">
    <property type="nucleotide sequence ID" value="NZ_CP093217.1"/>
</dbReference>
<evidence type="ECO:0000313" key="5">
    <source>
        <dbReference type="Proteomes" id="UP001056588"/>
    </source>
</evidence>
<reference evidence="3" key="4">
    <citation type="submission" date="2022-03" db="EMBL/GenBank/DDBJ databases">
        <title>Complete Genome Sequence of Staphylococcus edaphicus strain CCM 8731.</title>
        <authorList>
            <person name="Rimmer C.O."/>
            <person name="Thomas J.C."/>
        </authorList>
    </citation>
    <scope>NUCLEOTIDE SEQUENCE</scope>
    <source>
        <strain evidence="3">CCM 8731</strain>
    </source>
</reference>
<proteinExistence type="predicted"/>
<reference evidence="2" key="3">
    <citation type="submission" date="2017-10" db="EMBL/GenBank/DDBJ databases">
        <authorList>
            <person name="Vrbovska V."/>
            <person name="Kovarovic V."/>
            <person name="Indrakova A."/>
        </authorList>
    </citation>
    <scope>NUCLEOTIDE SEQUENCE</scope>
    <source>
        <strain evidence="2">CCM 8730</strain>
    </source>
</reference>
<sequence>MSLPVAIILGIVAIPIYAYFWASIYRWENNRRVKRNNLKPMTKKLFYWNLLVHGVFATIFVFIAIYISYFK</sequence>
<reference evidence="4" key="2">
    <citation type="submission" date="2017-10" db="EMBL/GenBank/DDBJ databases">
        <title>Staphylococcus edaphicus sp. nov., isolated in Antarctica, harbouring mecC gene and genomic islands essential in adaptation to extreme environment.</title>
        <authorList>
            <person name="Pantucek R."/>
            <person name="Sedlacek I."/>
            <person name="Indrakova A."/>
            <person name="Vrbovska V."/>
            <person name="Maslanova I."/>
            <person name="Kovarovic V."/>
            <person name="Svec P."/>
            <person name="Kralova S."/>
            <person name="Kristofova L."/>
            <person name="Keklakova J."/>
            <person name="Petras P."/>
            <person name="Doskar J."/>
        </authorList>
    </citation>
    <scope>NUCLEOTIDE SEQUENCE [LARGE SCALE GENOMIC DNA]</scope>
    <source>
        <strain evidence="4">CCM 5085</strain>
    </source>
</reference>
<dbReference type="Proteomes" id="UP001056588">
    <property type="component" value="Chromosome"/>
</dbReference>
<keyword evidence="1" id="KW-1133">Transmembrane helix</keyword>
<organism evidence="2 4">
    <name type="scientific">Staphylococcus edaphicus</name>
    <dbReference type="NCBI Taxonomy" id="1955013"/>
    <lineage>
        <taxon>Bacteria</taxon>
        <taxon>Bacillati</taxon>
        <taxon>Bacillota</taxon>
        <taxon>Bacilli</taxon>
        <taxon>Bacillales</taxon>
        <taxon>Staphylococcaceae</taxon>
        <taxon>Staphylococcus</taxon>
    </lineage>
</organism>
<feature type="transmembrane region" description="Helical" evidence="1">
    <location>
        <begin position="6"/>
        <end position="25"/>
    </location>
</feature>
<dbReference type="Proteomes" id="UP000223828">
    <property type="component" value="Unassembled WGS sequence"/>
</dbReference>
<dbReference type="AlphaFoldDB" id="A0A2C6WD88"/>
<reference evidence="2" key="1">
    <citation type="journal article" date="2017" name="Appl. Environ. Microbiol.">
        <title>Staphylococcus edaphicus sp. nov., isolated in Antarctica, harbours mecC gene and genomic islands with suspected role in adaptation to extreme environment.</title>
        <authorList>
            <person name="Pantucek R."/>
            <person name="Sedlacek I."/>
            <person name="Indrakova A."/>
            <person name="Vrbovska V."/>
            <person name="Maslanova I."/>
            <person name="Kovarovic V."/>
            <person name="Svec P."/>
            <person name="Kralova S."/>
            <person name="Kristofova L."/>
            <person name="Keklakova J."/>
            <person name="Petras P."/>
            <person name="Doskar J."/>
        </authorList>
    </citation>
    <scope>NUCLEOTIDE SEQUENCE</scope>
    <source>
        <strain evidence="2">CCM 8730</strain>
    </source>
</reference>
<protein>
    <submittedName>
        <fullName evidence="2">Uncharacterized protein</fullName>
    </submittedName>
</protein>
<evidence type="ECO:0000313" key="2">
    <source>
        <dbReference type="EMBL" id="PHK48798.1"/>
    </source>
</evidence>
<keyword evidence="1" id="KW-0812">Transmembrane</keyword>
<dbReference type="EMBL" id="CP093217">
    <property type="protein sequence ID" value="UQW81384.1"/>
    <property type="molecule type" value="Genomic_DNA"/>
</dbReference>